<proteinExistence type="predicted"/>
<dbReference type="EMBL" id="SPHZ02000011">
    <property type="protein sequence ID" value="KAF0892783.1"/>
    <property type="molecule type" value="Genomic_DNA"/>
</dbReference>
<dbReference type="GO" id="GO:0043813">
    <property type="term" value="F:phosphatidylinositol-3,5-bisphosphate 5-phosphatase activity"/>
    <property type="evidence" value="ECO:0007669"/>
    <property type="project" value="InterPro"/>
</dbReference>
<keyword evidence="1" id="KW-0378">Hydrolase</keyword>
<evidence type="ECO:0000313" key="3">
    <source>
        <dbReference type="Proteomes" id="UP000479710"/>
    </source>
</evidence>
<accession>A0A6G1BZG1</accession>
<name>A0A6G1BZG1_9ORYZ</name>
<dbReference type="PANTHER" id="PTHR45738:SF3">
    <property type="entry name" value="OS03G0182400 PROTEIN"/>
    <property type="match status" value="1"/>
</dbReference>
<keyword evidence="3" id="KW-1185">Reference proteome</keyword>
<gene>
    <name evidence="2" type="ORF">E2562_017746</name>
</gene>
<protein>
    <submittedName>
        <fullName evidence="2">Uncharacterized protein</fullName>
    </submittedName>
</protein>
<dbReference type="Proteomes" id="UP000479710">
    <property type="component" value="Unassembled WGS sequence"/>
</dbReference>
<sequence length="80" mass="9206">MFYLFRRHERDATWRVLKVDRTEPTSTAPGFVKFLGPYYMLVITRRKEVDMICGRAVYAVDKSEMITVPASNVGLDSSKS</sequence>
<evidence type="ECO:0000256" key="1">
    <source>
        <dbReference type="ARBA" id="ARBA00022801"/>
    </source>
</evidence>
<dbReference type="OrthoDB" id="606704at2759"/>
<dbReference type="PANTHER" id="PTHR45738">
    <property type="entry name" value="POLYPHOSPHOINOSITIDE PHOSPHATASE"/>
    <property type="match status" value="1"/>
</dbReference>
<organism evidence="2 3">
    <name type="scientific">Oryza meyeriana var. granulata</name>
    <dbReference type="NCBI Taxonomy" id="110450"/>
    <lineage>
        <taxon>Eukaryota</taxon>
        <taxon>Viridiplantae</taxon>
        <taxon>Streptophyta</taxon>
        <taxon>Embryophyta</taxon>
        <taxon>Tracheophyta</taxon>
        <taxon>Spermatophyta</taxon>
        <taxon>Magnoliopsida</taxon>
        <taxon>Liliopsida</taxon>
        <taxon>Poales</taxon>
        <taxon>Poaceae</taxon>
        <taxon>BOP clade</taxon>
        <taxon>Oryzoideae</taxon>
        <taxon>Oryzeae</taxon>
        <taxon>Oryzinae</taxon>
        <taxon>Oryza</taxon>
        <taxon>Oryza meyeriana</taxon>
    </lineage>
</organism>
<comment type="caution">
    <text evidence="2">The sequence shown here is derived from an EMBL/GenBank/DDBJ whole genome shotgun (WGS) entry which is preliminary data.</text>
</comment>
<dbReference type="GO" id="GO:0046856">
    <property type="term" value="P:phosphatidylinositol dephosphorylation"/>
    <property type="evidence" value="ECO:0007669"/>
    <property type="project" value="InterPro"/>
</dbReference>
<dbReference type="InterPro" id="IPR043573">
    <property type="entry name" value="Fig4-like"/>
</dbReference>
<evidence type="ECO:0000313" key="2">
    <source>
        <dbReference type="EMBL" id="KAF0892783.1"/>
    </source>
</evidence>
<dbReference type="AlphaFoldDB" id="A0A6G1BZG1"/>
<reference evidence="2 3" key="1">
    <citation type="submission" date="2019-11" db="EMBL/GenBank/DDBJ databases">
        <title>Whole genome sequence of Oryza granulata.</title>
        <authorList>
            <person name="Li W."/>
        </authorList>
    </citation>
    <scope>NUCLEOTIDE SEQUENCE [LARGE SCALE GENOMIC DNA]</scope>
    <source>
        <strain evidence="3">cv. Menghai</strain>
        <tissue evidence="2">Leaf</tissue>
    </source>
</reference>